<proteinExistence type="predicted"/>
<keyword evidence="2" id="KW-1185">Reference proteome</keyword>
<dbReference type="Proteomes" id="UP000005317">
    <property type="component" value="Unassembled WGS sequence"/>
</dbReference>
<dbReference type="InterPro" id="IPR021799">
    <property type="entry name" value="PIN-like_prokaryotic"/>
</dbReference>
<evidence type="ECO:0000313" key="2">
    <source>
        <dbReference type="Proteomes" id="UP000005317"/>
    </source>
</evidence>
<evidence type="ECO:0008006" key="3">
    <source>
        <dbReference type="Google" id="ProtNLM"/>
    </source>
</evidence>
<dbReference type="OrthoDB" id="5624669at2"/>
<dbReference type="EMBL" id="JH651384">
    <property type="protein sequence ID" value="EIJ33427.1"/>
    <property type="molecule type" value="Genomic_DNA"/>
</dbReference>
<gene>
    <name evidence="1" type="ORF">Thini_0792</name>
</gene>
<reference evidence="2" key="1">
    <citation type="journal article" date="2011" name="Stand. Genomic Sci.">
        <title>Genome sequence of the filamentous, gliding Thiothrix nivea neotype strain (JP2(T)).</title>
        <authorList>
            <person name="Lapidus A."/>
            <person name="Nolan M."/>
            <person name="Lucas S."/>
            <person name="Glavina Del Rio T."/>
            <person name="Tice H."/>
            <person name="Cheng J.F."/>
            <person name="Tapia R."/>
            <person name="Han C."/>
            <person name="Goodwin L."/>
            <person name="Pitluck S."/>
            <person name="Liolios K."/>
            <person name="Pagani I."/>
            <person name="Ivanova N."/>
            <person name="Huntemann M."/>
            <person name="Mavromatis K."/>
            <person name="Mikhailova N."/>
            <person name="Pati A."/>
            <person name="Chen A."/>
            <person name="Palaniappan K."/>
            <person name="Land M."/>
            <person name="Brambilla E.M."/>
            <person name="Rohde M."/>
            <person name="Abt B."/>
            <person name="Verbarg S."/>
            <person name="Goker M."/>
            <person name="Bristow J."/>
            <person name="Eisen J.A."/>
            <person name="Markowitz V."/>
            <person name="Hugenholtz P."/>
            <person name="Kyrpides N.C."/>
            <person name="Klenk H.P."/>
            <person name="Woyke T."/>
        </authorList>
    </citation>
    <scope>NUCLEOTIDE SEQUENCE [LARGE SCALE GENOMIC DNA]</scope>
    <source>
        <strain evidence="2">ATCC 35100 / DSM 5205 / JP2</strain>
    </source>
</reference>
<evidence type="ECO:0000313" key="1">
    <source>
        <dbReference type="EMBL" id="EIJ33427.1"/>
    </source>
</evidence>
<sequence>MSGIVIADSSPLIGLARIGQLDLLHLLYAEIWIPPAVHAELKPDAQRPGSQKLKSALEAGWLRVASNDQIQGACAPVP</sequence>
<dbReference type="RefSeq" id="WP_002707379.1">
    <property type="nucleotide sequence ID" value="NZ_JH651384.1"/>
</dbReference>
<dbReference type="AlphaFoldDB" id="A0A656HAT2"/>
<organism evidence="1 2">
    <name type="scientific">Thiothrix nivea (strain ATCC 35100 / DSM 5205 / JP2)</name>
    <dbReference type="NCBI Taxonomy" id="870187"/>
    <lineage>
        <taxon>Bacteria</taxon>
        <taxon>Pseudomonadati</taxon>
        <taxon>Pseudomonadota</taxon>
        <taxon>Gammaproteobacteria</taxon>
        <taxon>Thiotrichales</taxon>
        <taxon>Thiotrichaceae</taxon>
        <taxon>Thiothrix</taxon>
    </lineage>
</organism>
<protein>
    <recommendedName>
        <fullName evidence="3">DUF3368 domain-containing protein</fullName>
    </recommendedName>
</protein>
<dbReference type="Pfam" id="PF11848">
    <property type="entry name" value="DUF3368"/>
    <property type="match status" value="1"/>
</dbReference>
<name>A0A656HAT2_THINJ</name>
<accession>A0A656HAT2</accession>